<name>A0AC35EUC2_9BILA</name>
<reference evidence="2" key="1">
    <citation type="submission" date="2022-11" db="UniProtKB">
        <authorList>
            <consortium name="WormBaseParasite"/>
        </authorList>
    </citation>
    <scope>IDENTIFICATION</scope>
</reference>
<proteinExistence type="predicted"/>
<dbReference type="WBParaSite" id="PS1159_v2.g10077.t1">
    <property type="protein sequence ID" value="PS1159_v2.g10077.t1"/>
    <property type="gene ID" value="PS1159_v2.g10077"/>
</dbReference>
<organism evidence="1 2">
    <name type="scientific">Panagrolaimus sp. PS1159</name>
    <dbReference type="NCBI Taxonomy" id="55785"/>
    <lineage>
        <taxon>Eukaryota</taxon>
        <taxon>Metazoa</taxon>
        <taxon>Ecdysozoa</taxon>
        <taxon>Nematoda</taxon>
        <taxon>Chromadorea</taxon>
        <taxon>Rhabditida</taxon>
        <taxon>Tylenchina</taxon>
        <taxon>Panagrolaimomorpha</taxon>
        <taxon>Panagrolaimoidea</taxon>
        <taxon>Panagrolaimidae</taxon>
        <taxon>Panagrolaimus</taxon>
    </lineage>
</organism>
<accession>A0AC35EUC2</accession>
<protein>
    <submittedName>
        <fullName evidence="2">Uncharacterized protein</fullName>
    </submittedName>
</protein>
<dbReference type="Proteomes" id="UP000887580">
    <property type="component" value="Unplaced"/>
</dbReference>
<evidence type="ECO:0000313" key="2">
    <source>
        <dbReference type="WBParaSite" id="PS1159_v2.g10077.t1"/>
    </source>
</evidence>
<sequence>MKYKAFVKAQSEHSHSADITKMEKDAAFSFLGLLGGGEKSTSKNSISGKTCFEEHTQYTTIETKGGSDVRKILNAKDADAVSSMDNIVGLEQEGIPIYTLIHRDHFPEKKYDTFTLFKVQQLIFNATKEYYEENTVYGCTDPTAENFDYQANYDEGESCKATKLDFFSMGFFKES</sequence>
<evidence type="ECO:0000313" key="1">
    <source>
        <dbReference type="Proteomes" id="UP000887580"/>
    </source>
</evidence>